<reference evidence="1" key="1">
    <citation type="submission" date="2023-07" db="EMBL/GenBank/DDBJ databases">
        <title>draft genome sequence of fig (Ficus carica).</title>
        <authorList>
            <person name="Takahashi T."/>
            <person name="Nishimura K."/>
        </authorList>
    </citation>
    <scope>NUCLEOTIDE SEQUENCE</scope>
</reference>
<dbReference type="Proteomes" id="UP001187192">
    <property type="component" value="Unassembled WGS sequence"/>
</dbReference>
<dbReference type="AlphaFoldDB" id="A0AA88JAK7"/>
<sequence length="84" mass="9168">MEPKAPFLSLKANAFGRGNGQLGERLAGTSGVLWLAEARKCTGAPWNTKHRIWHTIEYANTLWDTLFCASEAHSQSTDGGHPMA</sequence>
<comment type="caution">
    <text evidence="1">The sequence shown here is derived from an EMBL/GenBank/DDBJ whole genome shotgun (WGS) entry which is preliminary data.</text>
</comment>
<keyword evidence="2" id="KW-1185">Reference proteome</keyword>
<name>A0AA88JAK7_FICCA</name>
<protein>
    <submittedName>
        <fullName evidence="1">Uncharacterized protein</fullName>
    </submittedName>
</protein>
<gene>
    <name evidence="1" type="ORF">TIFTF001_034438</name>
</gene>
<evidence type="ECO:0000313" key="2">
    <source>
        <dbReference type="Proteomes" id="UP001187192"/>
    </source>
</evidence>
<accession>A0AA88JAK7</accession>
<proteinExistence type="predicted"/>
<organism evidence="1 2">
    <name type="scientific">Ficus carica</name>
    <name type="common">Common fig</name>
    <dbReference type="NCBI Taxonomy" id="3494"/>
    <lineage>
        <taxon>Eukaryota</taxon>
        <taxon>Viridiplantae</taxon>
        <taxon>Streptophyta</taxon>
        <taxon>Embryophyta</taxon>
        <taxon>Tracheophyta</taxon>
        <taxon>Spermatophyta</taxon>
        <taxon>Magnoliopsida</taxon>
        <taxon>eudicotyledons</taxon>
        <taxon>Gunneridae</taxon>
        <taxon>Pentapetalae</taxon>
        <taxon>rosids</taxon>
        <taxon>fabids</taxon>
        <taxon>Rosales</taxon>
        <taxon>Moraceae</taxon>
        <taxon>Ficeae</taxon>
        <taxon>Ficus</taxon>
    </lineage>
</organism>
<evidence type="ECO:0000313" key="1">
    <source>
        <dbReference type="EMBL" id="GMN65361.1"/>
    </source>
</evidence>
<dbReference type="EMBL" id="BTGU01000228">
    <property type="protein sequence ID" value="GMN65361.1"/>
    <property type="molecule type" value="Genomic_DNA"/>
</dbReference>